<proteinExistence type="predicted"/>
<dbReference type="PANTHER" id="PTHR10465:SF0">
    <property type="entry name" value="SARCALUMENIN"/>
    <property type="match status" value="1"/>
</dbReference>
<evidence type="ECO:0000313" key="8">
    <source>
        <dbReference type="EMBL" id="OYD25734.1"/>
    </source>
</evidence>
<keyword evidence="3" id="KW-0378">Hydrolase</keyword>
<dbReference type="GO" id="GO:0005525">
    <property type="term" value="F:GTP binding"/>
    <property type="evidence" value="ECO:0007669"/>
    <property type="project" value="UniProtKB-KW"/>
</dbReference>
<dbReference type="EMBL" id="NQJF01000002">
    <property type="protein sequence ID" value="OYD25734.1"/>
    <property type="molecule type" value="Genomic_DNA"/>
</dbReference>
<evidence type="ECO:0000256" key="3">
    <source>
        <dbReference type="ARBA" id="ARBA00022801"/>
    </source>
</evidence>
<protein>
    <submittedName>
        <fullName evidence="9">Dynamin family protein</fullName>
    </submittedName>
</protein>
<dbReference type="RefSeq" id="WP_094276924.1">
    <property type="nucleotide sequence ID" value="NZ_NQJF01000002.1"/>
</dbReference>
<reference evidence="8 10" key="1">
    <citation type="submission" date="2017-08" db="EMBL/GenBank/DDBJ databases">
        <title>Draft Genome Sequence of the Marine Bacterium Oceanimonas baumannii ATCC 700832.</title>
        <authorList>
            <person name="Mcclelland W.D."/>
            <person name="Brennan M.A."/>
            <person name="Trachtenberg A.M."/>
            <person name="Maclea K.S."/>
        </authorList>
    </citation>
    <scope>NUCLEOTIDE SEQUENCE [LARGE SCALE GENOMIC DNA]</scope>
    <source>
        <strain evidence="8 10">ATCC 700832</strain>
    </source>
</reference>
<comment type="subcellular location">
    <subcellularLocation>
        <location evidence="1">Membrane</location>
    </subcellularLocation>
</comment>
<evidence type="ECO:0000256" key="4">
    <source>
        <dbReference type="ARBA" id="ARBA00023134"/>
    </source>
</evidence>
<feature type="domain" description="Dynamin N-terminal" evidence="7">
    <location>
        <begin position="51"/>
        <end position="203"/>
    </location>
</feature>
<dbReference type="SUPFAM" id="SSF52540">
    <property type="entry name" value="P-loop containing nucleoside triphosphate hydrolases"/>
    <property type="match status" value="1"/>
</dbReference>
<evidence type="ECO:0000313" key="11">
    <source>
        <dbReference type="Proteomes" id="UP000295058"/>
    </source>
</evidence>
<evidence type="ECO:0000256" key="5">
    <source>
        <dbReference type="ARBA" id="ARBA00023136"/>
    </source>
</evidence>
<dbReference type="Proteomes" id="UP000243640">
    <property type="component" value="Unassembled WGS sequence"/>
</dbReference>
<dbReference type="InterPro" id="IPR045063">
    <property type="entry name" value="Dynamin_N"/>
</dbReference>
<evidence type="ECO:0000259" key="7">
    <source>
        <dbReference type="Pfam" id="PF00350"/>
    </source>
</evidence>
<feature type="coiled-coil region" evidence="6">
    <location>
        <begin position="486"/>
        <end position="542"/>
    </location>
</feature>
<dbReference type="OrthoDB" id="9816479at2"/>
<dbReference type="GO" id="GO:0003924">
    <property type="term" value="F:GTPase activity"/>
    <property type="evidence" value="ECO:0007669"/>
    <property type="project" value="InterPro"/>
</dbReference>
<dbReference type="InterPro" id="IPR027417">
    <property type="entry name" value="P-loop_NTPase"/>
</dbReference>
<gene>
    <name evidence="8" type="ORF">B6S09_02515</name>
    <name evidence="9" type="ORF">LY04_01258</name>
</gene>
<comment type="caution">
    <text evidence="8">The sequence shown here is derived from an EMBL/GenBank/DDBJ whole genome shotgun (WGS) entry which is preliminary data.</text>
</comment>
<accession>A0A235CMX7</accession>
<evidence type="ECO:0000256" key="6">
    <source>
        <dbReference type="SAM" id="Coils"/>
    </source>
</evidence>
<dbReference type="InterPro" id="IPR027094">
    <property type="entry name" value="Mitofusin_fam"/>
</dbReference>
<evidence type="ECO:0000313" key="9">
    <source>
        <dbReference type="EMBL" id="TDW60262.1"/>
    </source>
</evidence>
<dbReference type="AlphaFoldDB" id="A0A235CMX7"/>
<reference evidence="9 11" key="2">
    <citation type="submission" date="2019-03" db="EMBL/GenBank/DDBJ databases">
        <title>Genomic Encyclopedia of Archaeal and Bacterial Type Strains, Phase II (KMG-II): from individual species to whole genera.</title>
        <authorList>
            <person name="Goeker M."/>
        </authorList>
    </citation>
    <scope>NUCLEOTIDE SEQUENCE [LARGE SCALE GENOMIC DNA]</scope>
    <source>
        <strain evidence="9 11">DSM 15594</strain>
    </source>
</reference>
<keyword evidence="5" id="KW-0472">Membrane</keyword>
<feature type="coiled-coil region" evidence="6">
    <location>
        <begin position="293"/>
        <end position="327"/>
    </location>
</feature>
<dbReference type="PANTHER" id="PTHR10465">
    <property type="entry name" value="TRANSMEMBRANE GTPASE FZO1"/>
    <property type="match status" value="1"/>
</dbReference>
<dbReference type="Pfam" id="PF00350">
    <property type="entry name" value="Dynamin_N"/>
    <property type="match status" value="1"/>
</dbReference>
<keyword evidence="11" id="KW-1185">Reference proteome</keyword>
<keyword evidence="6" id="KW-0175">Coiled coil</keyword>
<dbReference type="GO" id="GO:0016020">
    <property type="term" value="C:membrane"/>
    <property type="evidence" value="ECO:0007669"/>
    <property type="project" value="UniProtKB-SubCell"/>
</dbReference>
<evidence type="ECO:0000256" key="2">
    <source>
        <dbReference type="ARBA" id="ARBA00022741"/>
    </source>
</evidence>
<name>A0A235CMX7_9GAMM</name>
<dbReference type="EMBL" id="SODO01000003">
    <property type="protein sequence ID" value="TDW60262.1"/>
    <property type="molecule type" value="Genomic_DNA"/>
</dbReference>
<dbReference type="Gene3D" id="3.40.50.300">
    <property type="entry name" value="P-loop containing nucleotide triphosphate hydrolases"/>
    <property type="match status" value="1"/>
</dbReference>
<organism evidence="8 10">
    <name type="scientific">Oceanimonas baumannii</name>
    <dbReference type="NCBI Taxonomy" id="129578"/>
    <lineage>
        <taxon>Bacteria</taxon>
        <taxon>Pseudomonadati</taxon>
        <taxon>Pseudomonadota</taxon>
        <taxon>Gammaproteobacteria</taxon>
        <taxon>Aeromonadales</taxon>
        <taxon>Aeromonadaceae</taxon>
        <taxon>Oceanimonas</taxon>
    </lineage>
</organism>
<evidence type="ECO:0000313" key="10">
    <source>
        <dbReference type="Proteomes" id="UP000243640"/>
    </source>
</evidence>
<keyword evidence="4" id="KW-0342">GTP-binding</keyword>
<sequence length="564" mass="63023">MAENIAKPALQEELLHQAQDIEALLQRYELGTDAFLKKVNEAKHFTVRIPLVGAFSSGKTSLINALLGQKYFAVEVNPETSLPVELSYGEQVAFTGHGSQGNTLTYTQEEMLQQAYDAILPDGWLEARLPAEQLANFPYLTLVDMPGWDSGINQHSKAIDSYLNRSLAYAIVVSAEEGTLRDSIRTFLQELALRHMPALLIVTKIDKKPAEDISAVVEKLHAEATDLLGQPPLALAVVSARKKRVAEFSAALASVHDKMDERFQQAVLVPVNDQLRQLSIRLEQLRNTENLDAEKVRAEQQELDQKAEQFRQRLQLQEQQLDKDLQQGVERVIGHVRSRLLSNTQSLASDLIYASGLEDNIMTIVRLALAESVEKEFSGHISRYLNNVANDVPQGITVSSQFNASTDGFKISDDTFNNFTTTLVSMLPLMIPAIGLPVKVLGVVGALLTDLARSFFNKTNKELEAARQQEAAESQVRNQCIPAVMNQVEAQLRQQIQQQAQNIKEQVASETNTFMQNNQNTLKELEQQLQQGEAAFEQKRQQYLTDLATVKQWITLFSTKENGQ</sequence>
<keyword evidence="2" id="KW-0547">Nucleotide-binding</keyword>
<evidence type="ECO:0000256" key="1">
    <source>
        <dbReference type="ARBA" id="ARBA00004370"/>
    </source>
</evidence>
<dbReference type="Proteomes" id="UP000295058">
    <property type="component" value="Unassembled WGS sequence"/>
</dbReference>